<dbReference type="WormBase" id="SRAE_1000107000">
    <property type="protein sequence ID" value="SRP06798"/>
    <property type="gene ID" value="WBGene00257671"/>
</dbReference>
<feature type="disulfide bond" evidence="1">
    <location>
        <begin position="1139"/>
        <end position="1148"/>
    </location>
</feature>
<dbReference type="PROSITE" id="PS01186">
    <property type="entry name" value="EGF_2"/>
    <property type="match status" value="4"/>
</dbReference>
<feature type="domain" description="EGF-like" evidence="3">
    <location>
        <begin position="1108"/>
        <end position="1149"/>
    </location>
</feature>
<feature type="disulfide bond" evidence="1">
    <location>
        <begin position="673"/>
        <end position="682"/>
    </location>
</feature>
<evidence type="ECO:0000256" key="2">
    <source>
        <dbReference type="SAM" id="SignalP"/>
    </source>
</evidence>
<dbReference type="GeneID" id="36375166"/>
<name>A0A090KZF2_STRRB</name>
<dbReference type="OMA" id="THDPREY"/>
<dbReference type="PANTHER" id="PTHR47324">
    <property type="entry name" value="PROTEIN IRG-7-RELATED"/>
    <property type="match status" value="1"/>
</dbReference>
<reference evidence="6" key="2">
    <citation type="submission" date="2020-12" db="UniProtKB">
        <authorList>
            <consortium name="WormBaseParasite"/>
        </authorList>
    </citation>
    <scope>IDENTIFICATION</scope>
</reference>
<evidence type="ECO:0000256" key="1">
    <source>
        <dbReference type="PROSITE-ProRule" id="PRU00076"/>
    </source>
</evidence>
<evidence type="ECO:0000313" key="7">
    <source>
        <dbReference type="WormBase" id="SRAE_1000107000"/>
    </source>
</evidence>
<dbReference type="STRING" id="34506.A0A090KZF2"/>
<evidence type="ECO:0000313" key="5">
    <source>
        <dbReference type="Proteomes" id="UP000035682"/>
    </source>
</evidence>
<evidence type="ECO:0000313" key="4">
    <source>
        <dbReference type="EMBL" id="CEF62801.1"/>
    </source>
</evidence>
<feature type="disulfide bond" evidence="1">
    <location>
        <begin position="198"/>
        <end position="207"/>
    </location>
</feature>
<feature type="disulfide bond" evidence="1">
    <location>
        <begin position="654"/>
        <end position="671"/>
    </location>
</feature>
<dbReference type="CTD" id="36375166"/>
<dbReference type="RefSeq" id="XP_024502003.1">
    <property type="nucleotide sequence ID" value="XM_024647979.1"/>
</dbReference>
<reference evidence="4 5" key="1">
    <citation type="submission" date="2014-09" db="EMBL/GenBank/DDBJ databases">
        <authorList>
            <person name="Martin A.A."/>
        </authorList>
    </citation>
    <scope>NUCLEOTIDE SEQUENCE</scope>
    <source>
        <strain evidence="5">ED321</strain>
        <strain evidence="4">ED321 Heterogonic</strain>
    </source>
</reference>
<organism evidence="4">
    <name type="scientific">Strongyloides ratti</name>
    <name type="common">Parasitic roundworm</name>
    <dbReference type="NCBI Taxonomy" id="34506"/>
    <lineage>
        <taxon>Eukaryota</taxon>
        <taxon>Metazoa</taxon>
        <taxon>Ecdysozoa</taxon>
        <taxon>Nematoda</taxon>
        <taxon>Chromadorea</taxon>
        <taxon>Rhabditida</taxon>
        <taxon>Tylenchina</taxon>
        <taxon>Panagrolaimomorpha</taxon>
        <taxon>Strongyloidoidea</taxon>
        <taxon>Strongyloididae</taxon>
        <taxon>Strongyloides</taxon>
    </lineage>
</organism>
<dbReference type="Proteomes" id="UP000035682">
    <property type="component" value="Unplaced"/>
</dbReference>
<feature type="signal peptide" evidence="2">
    <location>
        <begin position="1"/>
        <end position="20"/>
    </location>
</feature>
<dbReference type="PROSITE" id="PS50026">
    <property type="entry name" value="EGF_3"/>
    <property type="match status" value="4"/>
</dbReference>
<protein>
    <submittedName>
        <fullName evidence="4 6">Epidermal growth factor-like domain-containing protein</fullName>
    </submittedName>
</protein>
<dbReference type="SMART" id="SM00181">
    <property type="entry name" value="EGF"/>
    <property type="match status" value="4"/>
</dbReference>
<comment type="caution">
    <text evidence="1">Lacks conserved residue(s) required for the propagation of feature annotation.</text>
</comment>
<sequence>MMNYKFILFLFCSYLSLVLSLDNFDIYELVFHYKGFNIDNLKKFSNFQDLKNKQTPIFSSFFSDLFKSDFKFLDIVDVELSGLSKDSFDTVIFTGQIYINNILKRNNLIDKINKNGPLSVFKISKPSEYSLLFKGRIKYNPDSYIFENQLLTFGSCQNGGILLPNVTCECKDYFTGQDCEKIVCLNSGIVPSNGRCICPPGFISTHCEPLHLTQPTTYSFDFNDKSFIYVINLRDSMAEDFQYLVTNTNNDLLKKINTYKNFILTTYVSNSNLSFNFIKTTTYTTVNEFITALEAATFIYGDLEQPTLPAIYNTLSTQESMKARSNMFVFCDSVSSMSEGYNFSQISNDTFEKYITLSSINWNINIYFSLTSSSLYQIDKNADGFLVYGRLATASLGQVFDFDSTKKNIGSFVTNVLPFLLSKEIVDYGNQISQSTFTVTLNTFDDSVNIIIIGGGQILNQTPVFSLLPISIYTINKKDFGSINFQCNGAINYYIFGGVKNIIVPGFTTITDGTHPEVDIYSFNLINQFPMKAVMRGYNVATSQMTLQSNSQNGGVINLGTSTPRNSQQEGLFNIEFSNSINSCSVGYNVIKIQYNDLVSNSTYTRIFPTLCQIGYDLSKVPITCQNGGTPNSQGNGCTCTSDYIGNFCQTPLCYNGGSVNPYPLGTDNQCICINGYHGNHCEKDTCQDQQNPTFDISHRTFSIVMANVNSQAYLAPYIANAIEQYVNVSSKLNPDFVNYFTLTFYSNISDLVTNNYTASVDSIEFTSPDDLVNSIRLNKFPFSAATSQNSFEGLISSLNLPIKYNRKRIIFWFVDQNTIEDENNVLFEEAQKSAISNEIPVNIIYAQPFNPFTTTNTSSCQNNKNQLESKLSQLAYTTGGVILDLCTFPDLNNIQNLFTTFGQISYRVENVFQTTLQQCNSNQIATASFSSNDKKFVLINSNAKNSLTLSITDANSIPQQVGTSISTTPNIFLYDISSLQKNTKYIFGVNSQNQGSCLFTILEESDIVPFIAFTQSVSINYNDTNPSFGIPYHPVIHLSTAFQNQPTIELNDVLKFSTGAYDNTGILRSSSCSYDYFYDSQYACKVMNSPFYLTATISVNISSTETFTAQRSILSYCQGPPSGGCINGGTLNNGTCICPSGYSGNYCEKPLCYNGGTSIQNQCKCPTNYFGKFCQYIGCDSIDYKTLSNFNRYSYNTIIFIVENTADSANMNNDLIKNIETFINTVSQNNGAKEFVLITVDDISSQNIIVTPNPSQFTEIFKKVLSIPSSTSSGQNVKTFSGINAALQYSIYKPTIIYVFTTNGASDTSSLITTSSKIGNSNVQINYIYVPKTNVQTPSFSTSTKFMYPQLIAYGSGGRLIAINYGNDLSSLITNYLPSTLQEDAIVEDKFVSDSSKSLTKVFFPVENQTEWFTISILGKNVNNLNTLKVYNGNGNLVPPQQYETLVFTSGYVVIKISRIAFTQNFYGQWKVEGQGSSGSLRIQVRITSKVFVKVGFSETMTNDFVNRLPGITSTSSTQNYIAANLPYSMFTDMNIFLENARVYSIIMDSDTTTDITMFNFNLRNPDTCSFQYISPQITIPKMSIPNVIMIQINGQDQFAQSIQRLFYYIPTPINCINGVLNNNGFCNCTSTDFTGLDCNTIICKNGGTSDGSVCYCPPGYWGDLCEKTFSSTSIATTTTTTIGPTVTQTTSPLNTNQYFSLFICDKSSNGANTIENQLKIINSFFNPTSNVSTSLLIESEGQDTLYNNYTVIQANDNNLLNVETQYVRAQKASGGDITFLSIVHNNQVNINLTNTNIYTKSPGNVIFVGSSIYGISDTLTTLQNIKQTQNSGLKILVIVMDQQYKQVGIKLTGDENSVYLYQNGISQPSDAATWILQKLSSP</sequence>
<keyword evidence="1" id="KW-0245">EGF-like domain</keyword>
<dbReference type="EMBL" id="LN609528">
    <property type="protein sequence ID" value="CEF62801.1"/>
    <property type="molecule type" value="Genomic_DNA"/>
</dbReference>
<evidence type="ECO:0000313" key="6">
    <source>
        <dbReference type="WBParaSite" id="SRAE_1000107000.1"/>
    </source>
</evidence>
<dbReference type="Gene3D" id="2.10.25.10">
    <property type="entry name" value="Laminin"/>
    <property type="match status" value="3"/>
</dbReference>
<feature type="chain" id="PRO_5015030331" evidence="2">
    <location>
        <begin position="21"/>
        <end position="1884"/>
    </location>
</feature>
<feature type="domain" description="EGF-like" evidence="3">
    <location>
        <begin position="645"/>
        <end position="683"/>
    </location>
</feature>
<feature type="disulfide bond" evidence="1">
    <location>
        <begin position="1658"/>
        <end position="1667"/>
    </location>
</feature>
<keyword evidence="1" id="KW-1015">Disulfide bond</keyword>
<feature type="domain" description="EGF-like" evidence="3">
    <location>
        <begin position="175"/>
        <end position="208"/>
    </location>
</feature>
<proteinExistence type="predicted"/>
<gene>
    <name evidence="4 6 7" type="ORF">SRAE_1000107000</name>
</gene>
<dbReference type="InterPro" id="IPR000742">
    <property type="entry name" value="EGF"/>
</dbReference>
<dbReference type="WBParaSite" id="SRAE_1000107000.1">
    <property type="protein sequence ID" value="SRAE_1000107000.1"/>
    <property type="gene ID" value="WBGene00257671"/>
</dbReference>
<feature type="domain" description="EGF-like" evidence="3">
    <location>
        <begin position="1636"/>
        <end position="1668"/>
    </location>
</feature>
<dbReference type="PROSITE" id="PS00022">
    <property type="entry name" value="EGF_1"/>
    <property type="match status" value="3"/>
</dbReference>
<dbReference type="eggNOG" id="ENOG502SJZW">
    <property type="taxonomic scope" value="Eukaryota"/>
</dbReference>
<evidence type="ECO:0000259" key="3">
    <source>
        <dbReference type="PROSITE" id="PS50026"/>
    </source>
</evidence>
<keyword evidence="2" id="KW-0732">Signal</keyword>
<keyword evidence="5" id="KW-1185">Reference proteome</keyword>
<dbReference type="OrthoDB" id="5779730at2759"/>
<dbReference type="PANTHER" id="PTHR47324:SF3">
    <property type="entry name" value="EGF-LIKE DOMAIN-CONTAINING PROTEIN"/>
    <property type="match status" value="1"/>
</dbReference>
<dbReference type="InterPro" id="IPR053295">
    <property type="entry name" value="Innate_immunity_reg"/>
</dbReference>
<accession>A0A090KZF2</accession>